<evidence type="ECO:0000313" key="3">
    <source>
        <dbReference type="Proteomes" id="UP000823388"/>
    </source>
</evidence>
<dbReference type="SUPFAM" id="SSF81383">
    <property type="entry name" value="F-box domain"/>
    <property type="match status" value="1"/>
</dbReference>
<dbReference type="Gene3D" id="1.20.1280.50">
    <property type="match status" value="1"/>
</dbReference>
<gene>
    <name evidence="2" type="ORF">PVAP13_6KG300300</name>
</gene>
<proteinExistence type="predicted"/>
<dbReference type="PANTHER" id="PTHR32133">
    <property type="entry name" value="OS07G0120400 PROTEIN"/>
    <property type="match status" value="1"/>
</dbReference>
<dbReference type="InterPro" id="IPR001810">
    <property type="entry name" value="F-box_dom"/>
</dbReference>
<evidence type="ECO:0000259" key="1">
    <source>
        <dbReference type="Pfam" id="PF12937"/>
    </source>
</evidence>
<dbReference type="Pfam" id="PF12937">
    <property type="entry name" value="F-box-like"/>
    <property type="match status" value="1"/>
</dbReference>
<protein>
    <recommendedName>
        <fullName evidence="1">F-box domain-containing protein</fullName>
    </recommendedName>
</protein>
<dbReference type="PANTHER" id="PTHR32133:SF409">
    <property type="entry name" value="F-BOX DOMAIN-CONTAINING PROTEIN"/>
    <property type="match status" value="1"/>
</dbReference>
<sequence>MAPPPPPLPDDVIPDILLRVRPDDPASLVRASVVCKFWRRALADPSFAARYRVLHPGAPPVLGFLYRPEDLQVTRFAPTSSFRVADRPMGHPLDCRHGRAVLYDYDIRVQGFVVWDPATGAQCDAPGRHVPDVFTNVAVLCAGAEGCDHRACARGPFIVAFVGVENPEKYYLDAHASFYSSDTGEWSVHINVHLNYDRYDLVQDRQAALVGEALYFVGEDRSLLRFRYGIQRRLPGIAFLTAGYTSDHILSVIEPPPGGKLLGDVVAMEAEGGGLGLASLSRGRLSLWARDAGHAGDDAAGWVLRRAIDLGAVLPVGVKPKKRLRGAHLCGIAHEAGVIFVSTKDGVFTVKLGSPLQGRKVSDVANLKHVFPFESFYTEAFLLKMASGR</sequence>
<dbReference type="OrthoDB" id="665006at2759"/>
<comment type="caution">
    <text evidence="2">The sequence shown here is derived from an EMBL/GenBank/DDBJ whole genome shotgun (WGS) entry which is preliminary data.</text>
</comment>
<organism evidence="2 3">
    <name type="scientific">Panicum virgatum</name>
    <name type="common">Blackwell switchgrass</name>
    <dbReference type="NCBI Taxonomy" id="38727"/>
    <lineage>
        <taxon>Eukaryota</taxon>
        <taxon>Viridiplantae</taxon>
        <taxon>Streptophyta</taxon>
        <taxon>Embryophyta</taxon>
        <taxon>Tracheophyta</taxon>
        <taxon>Spermatophyta</taxon>
        <taxon>Magnoliopsida</taxon>
        <taxon>Liliopsida</taxon>
        <taxon>Poales</taxon>
        <taxon>Poaceae</taxon>
        <taxon>PACMAD clade</taxon>
        <taxon>Panicoideae</taxon>
        <taxon>Panicodae</taxon>
        <taxon>Paniceae</taxon>
        <taxon>Panicinae</taxon>
        <taxon>Panicum</taxon>
        <taxon>Panicum sect. Hiantes</taxon>
    </lineage>
</organism>
<reference evidence="2" key="1">
    <citation type="submission" date="2020-05" db="EMBL/GenBank/DDBJ databases">
        <title>WGS assembly of Panicum virgatum.</title>
        <authorList>
            <person name="Lovell J.T."/>
            <person name="Jenkins J."/>
            <person name="Shu S."/>
            <person name="Juenger T.E."/>
            <person name="Schmutz J."/>
        </authorList>
    </citation>
    <scope>NUCLEOTIDE SEQUENCE</scope>
    <source>
        <strain evidence="2">AP13</strain>
    </source>
</reference>
<dbReference type="InterPro" id="IPR036047">
    <property type="entry name" value="F-box-like_dom_sf"/>
</dbReference>
<name>A0A8T0RE85_PANVG</name>
<keyword evidence="3" id="KW-1185">Reference proteome</keyword>
<feature type="domain" description="F-box" evidence="1">
    <location>
        <begin position="8"/>
        <end position="47"/>
    </location>
</feature>
<dbReference type="Proteomes" id="UP000823388">
    <property type="component" value="Chromosome 6K"/>
</dbReference>
<evidence type="ECO:0000313" key="2">
    <source>
        <dbReference type="EMBL" id="KAG2584312.1"/>
    </source>
</evidence>
<accession>A0A8T0RE85</accession>
<dbReference type="AlphaFoldDB" id="A0A8T0RE85"/>
<dbReference type="EMBL" id="CM029047">
    <property type="protein sequence ID" value="KAG2584312.1"/>
    <property type="molecule type" value="Genomic_DNA"/>
</dbReference>